<comment type="caution">
    <text evidence="2">The sequence shown here is derived from an EMBL/GenBank/DDBJ whole genome shotgun (WGS) entry which is preliminary data.</text>
</comment>
<dbReference type="Proteomes" id="UP001205105">
    <property type="component" value="Unassembled WGS sequence"/>
</dbReference>
<evidence type="ECO:0000313" key="3">
    <source>
        <dbReference type="Proteomes" id="UP001205105"/>
    </source>
</evidence>
<feature type="transmembrane region" description="Helical" evidence="1">
    <location>
        <begin position="279"/>
        <end position="298"/>
    </location>
</feature>
<keyword evidence="1" id="KW-1133">Transmembrane helix</keyword>
<evidence type="ECO:0000313" key="2">
    <source>
        <dbReference type="EMBL" id="KAI7835714.1"/>
    </source>
</evidence>
<dbReference type="AlphaFoldDB" id="A0AAD5GX84"/>
<reference evidence="2" key="1">
    <citation type="submission" date="2020-11" db="EMBL/GenBank/DDBJ databases">
        <title>Chlorella ohadii genome sequencing and assembly.</title>
        <authorList>
            <person name="Murik O."/>
            <person name="Treves H."/>
            <person name="Kedem I."/>
            <person name="Shotland Y."/>
            <person name="Kaplan A."/>
        </authorList>
    </citation>
    <scope>NUCLEOTIDE SEQUENCE</scope>
    <source>
        <strain evidence="2">1</strain>
    </source>
</reference>
<organism evidence="2 3">
    <name type="scientific">Chlorella ohadii</name>
    <dbReference type="NCBI Taxonomy" id="2649997"/>
    <lineage>
        <taxon>Eukaryota</taxon>
        <taxon>Viridiplantae</taxon>
        <taxon>Chlorophyta</taxon>
        <taxon>core chlorophytes</taxon>
        <taxon>Trebouxiophyceae</taxon>
        <taxon>Chlorellales</taxon>
        <taxon>Chlorellaceae</taxon>
        <taxon>Chlorella clade</taxon>
        <taxon>Chlorella</taxon>
    </lineage>
</organism>
<keyword evidence="3" id="KW-1185">Reference proteome</keyword>
<dbReference type="EMBL" id="JADXDR010000234">
    <property type="protein sequence ID" value="KAI7835714.1"/>
    <property type="molecule type" value="Genomic_DNA"/>
</dbReference>
<sequence length="355" mass="38191">MRADLAFDSAELEAEFGKLQTERNLRLTKQFHIARALTWAAILLRVLASEERDVAGWLALGTLSSLAPAFADRLLPERVYRRWRIPIQIADNVLQVLLGCYAHHRIYPSPANGQPSAFQMVAVLLTGNGVAWLLFCSLWGSLPFRYALPQQAALTIILLLFNRQLCENNVAVQLAYTALQSNLAHRAQLLLGPLFSLQSFQNFSHYYQAGRSCSAAVLAAPQSAREAVRQACIAAAGPAPAAAAAAEAAVEGAAAAAAAASPEAAATLGAELCLRYQPASLLLLGFVLPTACIFFWELRMRRAVLAQHAAAAAEGTRGGRAASRVLEESEHVPGFVEYCYFAVPALAAMWTFAAA</sequence>
<gene>
    <name evidence="2" type="ORF">COHA_010386</name>
</gene>
<accession>A0AAD5GX84</accession>
<name>A0AAD5GX84_9CHLO</name>
<proteinExistence type="predicted"/>
<evidence type="ECO:0000256" key="1">
    <source>
        <dbReference type="SAM" id="Phobius"/>
    </source>
</evidence>
<keyword evidence="1" id="KW-0472">Membrane</keyword>
<keyword evidence="1" id="KW-0812">Transmembrane</keyword>
<protein>
    <submittedName>
        <fullName evidence="2">Uncharacterized protein</fullName>
    </submittedName>
</protein>